<organism evidence="4">
    <name type="scientific">freshwater metagenome</name>
    <dbReference type="NCBI Taxonomy" id="449393"/>
    <lineage>
        <taxon>unclassified sequences</taxon>
        <taxon>metagenomes</taxon>
        <taxon>ecological metagenomes</taxon>
    </lineage>
</organism>
<feature type="domain" description="Ketoreductase" evidence="3">
    <location>
        <begin position="8"/>
        <end position="193"/>
    </location>
</feature>
<dbReference type="PANTHER" id="PTHR45024:SF2">
    <property type="entry name" value="SCP2 DOMAIN-CONTAINING PROTEIN"/>
    <property type="match status" value="1"/>
</dbReference>
<reference evidence="4" key="1">
    <citation type="submission" date="2020-05" db="EMBL/GenBank/DDBJ databases">
        <authorList>
            <person name="Chiriac C."/>
            <person name="Salcher M."/>
            <person name="Ghai R."/>
            <person name="Kavagutti S V."/>
        </authorList>
    </citation>
    <scope>NUCLEOTIDE SEQUENCE</scope>
</reference>
<accession>A0A6J7IUF6</accession>
<dbReference type="InterPro" id="IPR057326">
    <property type="entry name" value="KR_dom"/>
</dbReference>
<dbReference type="InterPro" id="IPR036291">
    <property type="entry name" value="NAD(P)-bd_dom_sf"/>
</dbReference>
<dbReference type="InterPro" id="IPR002347">
    <property type="entry name" value="SDR_fam"/>
</dbReference>
<gene>
    <name evidence="4" type="ORF">UFOPK3773_00446</name>
</gene>
<dbReference type="SUPFAM" id="SSF51735">
    <property type="entry name" value="NAD(P)-binding Rossmann-fold domains"/>
    <property type="match status" value="1"/>
</dbReference>
<dbReference type="SMART" id="SM00822">
    <property type="entry name" value="PKS_KR"/>
    <property type="match status" value="1"/>
</dbReference>
<evidence type="ECO:0000313" key="4">
    <source>
        <dbReference type="EMBL" id="CAB4934509.1"/>
    </source>
</evidence>
<evidence type="ECO:0000259" key="3">
    <source>
        <dbReference type="SMART" id="SM00822"/>
    </source>
</evidence>
<dbReference type="Gene3D" id="3.40.50.720">
    <property type="entry name" value="NAD(P)-binding Rossmann-like Domain"/>
    <property type="match status" value="1"/>
</dbReference>
<sequence length="291" mass="30018">MTGRLAGRVAIVTGGGRGIGLQVARSLAAEGARVTIADLGTHLDGTGSDESPGFEAAASIRLEGGECAFMLTDVADPVAVKSLVEATVERFGGLDILINAAGNLRAGGLADMTTDDLDATLRVHVGGTALTMQAALEFWKTRPGSSRRVVNVSSESGLFGEGPYLAYGAAKAAVVALTLGAVDELAAVGATAHVFIPQASTRMTSSIPASLLGDTGDGKWLPGGEYDPINVTPALLYLAGEESDWLSGRVVGGWGYEIHLYSAPARTRSMYGDGPWDLSQLRSRLPEAFGP</sequence>
<name>A0A6J7IUF6_9ZZZZ</name>
<evidence type="ECO:0000256" key="2">
    <source>
        <dbReference type="ARBA" id="ARBA00023002"/>
    </source>
</evidence>
<dbReference type="PRINTS" id="PR00081">
    <property type="entry name" value="GDHRDH"/>
</dbReference>
<evidence type="ECO:0000256" key="1">
    <source>
        <dbReference type="ARBA" id="ARBA00006484"/>
    </source>
</evidence>
<dbReference type="CDD" id="cd05233">
    <property type="entry name" value="SDR_c"/>
    <property type="match status" value="1"/>
</dbReference>
<comment type="similarity">
    <text evidence="1">Belongs to the short-chain dehydrogenases/reductases (SDR) family.</text>
</comment>
<keyword evidence="2" id="KW-0560">Oxidoreductase</keyword>
<dbReference type="GO" id="GO:0016491">
    <property type="term" value="F:oxidoreductase activity"/>
    <property type="evidence" value="ECO:0007669"/>
    <property type="project" value="UniProtKB-KW"/>
</dbReference>
<dbReference type="EMBL" id="CAFBNF010000030">
    <property type="protein sequence ID" value="CAB4934509.1"/>
    <property type="molecule type" value="Genomic_DNA"/>
</dbReference>
<proteinExistence type="inferred from homology"/>
<dbReference type="AlphaFoldDB" id="A0A6J7IUF6"/>
<protein>
    <submittedName>
        <fullName evidence="4">Unannotated protein</fullName>
    </submittedName>
</protein>
<dbReference type="InterPro" id="IPR051687">
    <property type="entry name" value="Peroxisomal_Beta-Oxidation"/>
</dbReference>
<dbReference type="PANTHER" id="PTHR45024">
    <property type="entry name" value="DEHYDROGENASES, SHORT CHAIN"/>
    <property type="match status" value="1"/>
</dbReference>
<dbReference type="Pfam" id="PF00106">
    <property type="entry name" value="adh_short"/>
    <property type="match status" value="1"/>
</dbReference>
<dbReference type="PRINTS" id="PR00080">
    <property type="entry name" value="SDRFAMILY"/>
</dbReference>